<feature type="domain" description="Aminoacyl-transfer RNA synthetases class-II family profile" evidence="7">
    <location>
        <begin position="15"/>
        <end position="346"/>
    </location>
</feature>
<comment type="caution">
    <text evidence="8">The sequence shown here is derived from an EMBL/GenBank/DDBJ whole genome shotgun (WGS) entry which is preliminary data.</text>
</comment>
<evidence type="ECO:0000256" key="3">
    <source>
        <dbReference type="ARBA" id="ARBA00023146"/>
    </source>
</evidence>
<keyword evidence="5" id="KW-0067">ATP-binding</keyword>
<dbReference type="Gene3D" id="3.30.930.10">
    <property type="entry name" value="Bira Bifunctional Protein, Domain 2"/>
    <property type="match status" value="1"/>
</dbReference>
<feature type="binding site" evidence="6">
    <location>
        <begin position="88"/>
        <end position="90"/>
    </location>
    <ligand>
        <name>L-histidine</name>
        <dbReference type="ChEBI" id="CHEBI:57595"/>
    </ligand>
</feature>
<dbReference type="SUPFAM" id="SSF55681">
    <property type="entry name" value="Class II aaRS and biotin synthetases"/>
    <property type="match status" value="1"/>
</dbReference>
<dbReference type="GO" id="GO:0005737">
    <property type="term" value="C:cytoplasm"/>
    <property type="evidence" value="ECO:0007669"/>
    <property type="project" value="UniProtKB-SubCell"/>
</dbReference>
<dbReference type="Gene3D" id="3.40.50.800">
    <property type="entry name" value="Anticodon-binding domain"/>
    <property type="match status" value="1"/>
</dbReference>
<comment type="similarity">
    <text evidence="1 5">Belongs to the class-II aminoacyl-tRNA synthetase family.</text>
</comment>
<dbReference type="Pfam" id="PF03129">
    <property type="entry name" value="HGTP_anticodon"/>
    <property type="match status" value="1"/>
</dbReference>
<dbReference type="InterPro" id="IPR004516">
    <property type="entry name" value="HisRS/HisZ"/>
</dbReference>
<dbReference type="GO" id="GO:0006427">
    <property type="term" value="P:histidyl-tRNA aminoacylation"/>
    <property type="evidence" value="ECO:0007669"/>
    <property type="project" value="UniProtKB-UniRule"/>
</dbReference>
<comment type="subcellular location">
    <subcellularLocation>
        <location evidence="5">Cytoplasm</location>
    </subcellularLocation>
</comment>
<name>A0A1F5WGL1_9BACT</name>
<dbReference type="InterPro" id="IPR004154">
    <property type="entry name" value="Anticodon-bd"/>
</dbReference>
<evidence type="ECO:0000256" key="6">
    <source>
        <dbReference type="PIRSR" id="PIRSR001549-1"/>
    </source>
</evidence>
<dbReference type="PANTHER" id="PTHR43707">
    <property type="entry name" value="HISTIDYL-TRNA SYNTHETASE"/>
    <property type="match status" value="1"/>
</dbReference>
<evidence type="ECO:0000256" key="5">
    <source>
        <dbReference type="HAMAP-Rule" id="MF_00127"/>
    </source>
</evidence>
<evidence type="ECO:0000256" key="1">
    <source>
        <dbReference type="ARBA" id="ARBA00008226"/>
    </source>
</evidence>
<dbReference type="AlphaFoldDB" id="A0A1F5WGL1"/>
<dbReference type="SUPFAM" id="SSF52954">
    <property type="entry name" value="Class II aaRS ABD-related"/>
    <property type="match status" value="1"/>
</dbReference>
<comment type="subunit">
    <text evidence="5">Homodimer.</text>
</comment>
<dbReference type="STRING" id="1798338.A3J56_01570"/>
<feature type="binding site" evidence="6">
    <location>
        <position position="137"/>
    </location>
    <ligand>
        <name>L-histidine</name>
        <dbReference type="ChEBI" id="CHEBI:57595"/>
    </ligand>
</feature>
<dbReference type="InterPro" id="IPR041715">
    <property type="entry name" value="HisRS-like_core"/>
</dbReference>
<keyword evidence="3 5" id="KW-0030">Aminoacyl-tRNA synthetase</keyword>
<evidence type="ECO:0000313" key="8">
    <source>
        <dbReference type="EMBL" id="OGF74773.1"/>
    </source>
</evidence>
<dbReference type="NCBIfam" id="TIGR00442">
    <property type="entry name" value="hisS"/>
    <property type="match status" value="1"/>
</dbReference>
<dbReference type="PIRSF" id="PIRSF001549">
    <property type="entry name" value="His-tRNA_synth"/>
    <property type="match status" value="1"/>
</dbReference>
<evidence type="ECO:0000256" key="4">
    <source>
        <dbReference type="ARBA" id="ARBA00047639"/>
    </source>
</evidence>
<feature type="binding site" evidence="6">
    <location>
        <position position="119"/>
    </location>
    <ligand>
        <name>L-histidine</name>
        <dbReference type="ChEBI" id="CHEBI:57595"/>
    </ligand>
</feature>
<sequence length="446" mass="50676">MTAKEKKELARSPKGMHDILPADIAYYNAIVARARDIADYFGFLEIKTPHVEHVELFLRPLGETSDVVQKEMYTFRTKGGDMLALRPEGTAPMMRSYVEHGMASWPQPVKLFYEGAFFRHESPQRGRFREFYQFGFEILGDTDAISDATIIKMCYLLLSELGFKDVAVHINSIGDRECRPVHRRELTAYYRKKFNYLCKDCKWRLKENPLRLLDCKQESCVELRAQAPQMLEYLCDDCKTHFKGVLEFLDEADIPYILDHYLVRGFDYYGRTVFEMFVAESARNISSHAADQNASIAAPVSVAGGGRYDNLMALLGQRPLPAVGSGIGIDRLMIEMKRVGMEPKTPPSAKVFLIQIGLMAKKRSFVLMDELRKAGIRANASLSRDNLKTQLNIAAKVGASFALIIGQKEAMENTVIVRDMNEGIQETIAESRLIEKLKMKLKTKKQ</sequence>
<feature type="binding site" evidence="6">
    <location>
        <begin position="268"/>
        <end position="269"/>
    </location>
    <ligand>
        <name>L-histidine</name>
        <dbReference type="ChEBI" id="CHEBI:57595"/>
    </ligand>
</feature>
<dbReference type="GO" id="GO:0005524">
    <property type="term" value="F:ATP binding"/>
    <property type="evidence" value="ECO:0007669"/>
    <property type="project" value="UniProtKB-UniRule"/>
</dbReference>
<accession>A0A1F5WGL1</accession>
<dbReference type="InterPro" id="IPR015807">
    <property type="entry name" value="His-tRNA-ligase"/>
</dbReference>
<dbReference type="GO" id="GO:0004821">
    <property type="term" value="F:histidine-tRNA ligase activity"/>
    <property type="evidence" value="ECO:0007669"/>
    <property type="project" value="UniProtKB-UniRule"/>
</dbReference>
<comment type="catalytic activity">
    <reaction evidence="4 5">
        <text>tRNA(His) + L-histidine + ATP = L-histidyl-tRNA(His) + AMP + diphosphate + H(+)</text>
        <dbReference type="Rhea" id="RHEA:17313"/>
        <dbReference type="Rhea" id="RHEA-COMP:9665"/>
        <dbReference type="Rhea" id="RHEA-COMP:9689"/>
        <dbReference type="ChEBI" id="CHEBI:15378"/>
        <dbReference type="ChEBI" id="CHEBI:30616"/>
        <dbReference type="ChEBI" id="CHEBI:33019"/>
        <dbReference type="ChEBI" id="CHEBI:57595"/>
        <dbReference type="ChEBI" id="CHEBI:78442"/>
        <dbReference type="ChEBI" id="CHEBI:78527"/>
        <dbReference type="ChEBI" id="CHEBI:456215"/>
        <dbReference type="EC" id="6.1.1.21"/>
    </reaction>
</comment>
<dbReference type="PANTHER" id="PTHR43707:SF1">
    <property type="entry name" value="HISTIDINE--TRNA LIGASE, MITOCHONDRIAL-RELATED"/>
    <property type="match status" value="1"/>
</dbReference>
<gene>
    <name evidence="5" type="primary">hisS</name>
    <name evidence="8" type="ORF">A3J56_01570</name>
</gene>
<dbReference type="InterPro" id="IPR006195">
    <property type="entry name" value="aa-tRNA-synth_II"/>
</dbReference>
<dbReference type="CDD" id="cd00773">
    <property type="entry name" value="HisRS-like_core"/>
    <property type="match status" value="1"/>
</dbReference>
<dbReference type="Proteomes" id="UP000178406">
    <property type="component" value="Unassembled WGS sequence"/>
</dbReference>
<keyword evidence="5" id="KW-0648">Protein biosynthesis</keyword>
<feature type="binding site" evidence="6">
    <location>
        <position position="133"/>
    </location>
    <ligand>
        <name>L-histidine</name>
        <dbReference type="ChEBI" id="CHEBI:57595"/>
    </ligand>
</feature>
<reference evidence="8 9" key="1">
    <citation type="journal article" date="2016" name="Nat. Commun.">
        <title>Thousands of microbial genomes shed light on interconnected biogeochemical processes in an aquifer system.</title>
        <authorList>
            <person name="Anantharaman K."/>
            <person name="Brown C.T."/>
            <person name="Hug L.A."/>
            <person name="Sharon I."/>
            <person name="Castelle C.J."/>
            <person name="Probst A.J."/>
            <person name="Thomas B.C."/>
            <person name="Singh A."/>
            <person name="Wilkins M.J."/>
            <person name="Karaoz U."/>
            <person name="Brodie E.L."/>
            <person name="Williams K.H."/>
            <person name="Hubbard S.S."/>
            <person name="Banfield J.F."/>
        </authorList>
    </citation>
    <scope>NUCLEOTIDE SEQUENCE [LARGE SCALE GENOMIC DNA]</scope>
</reference>
<dbReference type="InterPro" id="IPR045864">
    <property type="entry name" value="aa-tRNA-synth_II/BPL/LPL"/>
</dbReference>
<dbReference type="EMBL" id="MFHQ01000006">
    <property type="protein sequence ID" value="OGF74773.1"/>
    <property type="molecule type" value="Genomic_DNA"/>
</dbReference>
<keyword evidence="2 5" id="KW-0547">Nucleotide-binding</keyword>
<dbReference type="PROSITE" id="PS50862">
    <property type="entry name" value="AA_TRNA_LIGASE_II"/>
    <property type="match status" value="1"/>
</dbReference>
<protein>
    <recommendedName>
        <fullName evidence="5">Histidine--tRNA ligase</fullName>
        <ecNumber evidence="5">6.1.1.21</ecNumber>
    </recommendedName>
    <alternativeName>
        <fullName evidence="5">Histidyl-tRNA synthetase</fullName>
        <shortName evidence="5">HisRS</shortName>
    </alternativeName>
</protein>
<dbReference type="InterPro" id="IPR036621">
    <property type="entry name" value="Anticodon-bd_dom_sf"/>
</dbReference>
<feature type="binding site" evidence="6">
    <location>
        <position position="264"/>
    </location>
    <ligand>
        <name>L-histidine</name>
        <dbReference type="ChEBI" id="CHEBI:57595"/>
    </ligand>
</feature>
<evidence type="ECO:0000259" key="7">
    <source>
        <dbReference type="PROSITE" id="PS50862"/>
    </source>
</evidence>
<keyword evidence="5" id="KW-0963">Cytoplasm</keyword>
<dbReference type="HAMAP" id="MF_00127">
    <property type="entry name" value="His_tRNA_synth"/>
    <property type="match status" value="1"/>
</dbReference>
<keyword evidence="5 8" id="KW-0436">Ligase</keyword>
<dbReference type="Pfam" id="PF13393">
    <property type="entry name" value="tRNA-synt_His"/>
    <property type="match status" value="1"/>
</dbReference>
<evidence type="ECO:0000256" key="2">
    <source>
        <dbReference type="ARBA" id="ARBA00022741"/>
    </source>
</evidence>
<dbReference type="EC" id="6.1.1.21" evidence="5"/>
<evidence type="ECO:0000313" key="9">
    <source>
        <dbReference type="Proteomes" id="UP000178406"/>
    </source>
</evidence>
<organism evidence="8 9">
    <name type="scientific">Candidatus Giovannonibacteria bacterium RIFCSPHIGHO2_02_FULL_46_20</name>
    <dbReference type="NCBI Taxonomy" id="1798338"/>
    <lineage>
        <taxon>Bacteria</taxon>
        <taxon>Candidatus Giovannoniibacteriota</taxon>
    </lineage>
</organism>
<proteinExistence type="inferred from homology"/>